<sequence>MQFLLLVLWMLYALNYVRSSWDALSLRFTRDGITKRGDRPSVLRVRLSLDSWWLRRIVPVRGMDISMLVSNLLRVSELVLSTSLSKNWRHAPPDGRPSRSLRISTSGILLALSIFNS</sequence>
<dbReference type="AlphaFoldDB" id="A0A5C3LM85"/>
<accession>A0A5C3LM85</accession>
<dbReference type="Proteomes" id="UP000308652">
    <property type="component" value="Unassembled WGS sequence"/>
</dbReference>
<gene>
    <name evidence="2" type="ORF">BDQ12DRAFT_670300</name>
</gene>
<dbReference type="EMBL" id="ML213649">
    <property type="protein sequence ID" value="TFK33383.1"/>
    <property type="molecule type" value="Genomic_DNA"/>
</dbReference>
<proteinExistence type="predicted"/>
<evidence type="ECO:0000256" key="1">
    <source>
        <dbReference type="SAM" id="SignalP"/>
    </source>
</evidence>
<organism evidence="2 3">
    <name type="scientific">Crucibulum laeve</name>
    <dbReference type="NCBI Taxonomy" id="68775"/>
    <lineage>
        <taxon>Eukaryota</taxon>
        <taxon>Fungi</taxon>
        <taxon>Dikarya</taxon>
        <taxon>Basidiomycota</taxon>
        <taxon>Agaricomycotina</taxon>
        <taxon>Agaricomycetes</taxon>
        <taxon>Agaricomycetidae</taxon>
        <taxon>Agaricales</taxon>
        <taxon>Agaricineae</taxon>
        <taxon>Nidulariaceae</taxon>
        <taxon>Crucibulum</taxon>
    </lineage>
</organism>
<feature type="chain" id="PRO_5023121312" description="Secreted protein" evidence="1">
    <location>
        <begin position="20"/>
        <end position="117"/>
    </location>
</feature>
<protein>
    <recommendedName>
        <fullName evidence="4">Secreted protein</fullName>
    </recommendedName>
</protein>
<evidence type="ECO:0000313" key="3">
    <source>
        <dbReference type="Proteomes" id="UP000308652"/>
    </source>
</evidence>
<reference evidence="2 3" key="1">
    <citation type="journal article" date="2019" name="Nat. Ecol. Evol.">
        <title>Megaphylogeny resolves global patterns of mushroom evolution.</title>
        <authorList>
            <person name="Varga T."/>
            <person name="Krizsan K."/>
            <person name="Foldi C."/>
            <person name="Dima B."/>
            <person name="Sanchez-Garcia M."/>
            <person name="Sanchez-Ramirez S."/>
            <person name="Szollosi G.J."/>
            <person name="Szarkandi J.G."/>
            <person name="Papp V."/>
            <person name="Albert L."/>
            <person name="Andreopoulos W."/>
            <person name="Angelini C."/>
            <person name="Antonin V."/>
            <person name="Barry K.W."/>
            <person name="Bougher N.L."/>
            <person name="Buchanan P."/>
            <person name="Buyck B."/>
            <person name="Bense V."/>
            <person name="Catcheside P."/>
            <person name="Chovatia M."/>
            <person name="Cooper J."/>
            <person name="Damon W."/>
            <person name="Desjardin D."/>
            <person name="Finy P."/>
            <person name="Geml J."/>
            <person name="Haridas S."/>
            <person name="Hughes K."/>
            <person name="Justo A."/>
            <person name="Karasinski D."/>
            <person name="Kautmanova I."/>
            <person name="Kiss B."/>
            <person name="Kocsube S."/>
            <person name="Kotiranta H."/>
            <person name="LaButti K.M."/>
            <person name="Lechner B.E."/>
            <person name="Liimatainen K."/>
            <person name="Lipzen A."/>
            <person name="Lukacs Z."/>
            <person name="Mihaltcheva S."/>
            <person name="Morgado L.N."/>
            <person name="Niskanen T."/>
            <person name="Noordeloos M.E."/>
            <person name="Ohm R.A."/>
            <person name="Ortiz-Santana B."/>
            <person name="Ovrebo C."/>
            <person name="Racz N."/>
            <person name="Riley R."/>
            <person name="Savchenko A."/>
            <person name="Shiryaev A."/>
            <person name="Soop K."/>
            <person name="Spirin V."/>
            <person name="Szebenyi C."/>
            <person name="Tomsovsky M."/>
            <person name="Tulloss R.E."/>
            <person name="Uehling J."/>
            <person name="Grigoriev I.V."/>
            <person name="Vagvolgyi C."/>
            <person name="Papp T."/>
            <person name="Martin F.M."/>
            <person name="Miettinen O."/>
            <person name="Hibbett D.S."/>
            <person name="Nagy L.G."/>
        </authorList>
    </citation>
    <scope>NUCLEOTIDE SEQUENCE [LARGE SCALE GENOMIC DNA]</scope>
    <source>
        <strain evidence="2 3">CBS 166.37</strain>
    </source>
</reference>
<feature type="signal peptide" evidence="1">
    <location>
        <begin position="1"/>
        <end position="19"/>
    </location>
</feature>
<keyword evidence="1" id="KW-0732">Signal</keyword>
<name>A0A5C3LM85_9AGAR</name>
<evidence type="ECO:0000313" key="2">
    <source>
        <dbReference type="EMBL" id="TFK33383.1"/>
    </source>
</evidence>
<keyword evidence="3" id="KW-1185">Reference proteome</keyword>
<evidence type="ECO:0008006" key="4">
    <source>
        <dbReference type="Google" id="ProtNLM"/>
    </source>
</evidence>